<accession>A0A7I4CIX5</accession>
<dbReference type="OMA" id="KSKWEGP"/>
<dbReference type="EMBL" id="ABEU02000022">
    <property type="status" value="NOT_ANNOTATED_CDS"/>
    <property type="molecule type" value="Genomic_DNA"/>
</dbReference>
<dbReference type="InterPro" id="IPR044202">
    <property type="entry name" value="LETM1/MDM38-like"/>
</dbReference>
<dbReference type="OrthoDB" id="275278at2759"/>
<dbReference type="Gramene" id="Pp3c22_13150V3.4">
    <property type="protein sequence ID" value="Pp3c22_13150V3.4"/>
    <property type="gene ID" value="Pp3c22_13150"/>
</dbReference>
<keyword evidence="2" id="KW-1133">Transmembrane helix</keyword>
<keyword evidence="2" id="KW-0472">Membrane</keyword>
<organism evidence="3 4">
    <name type="scientific">Physcomitrium patens</name>
    <name type="common">Spreading-leaved earth moss</name>
    <name type="synonym">Physcomitrella patens</name>
    <dbReference type="NCBI Taxonomy" id="3218"/>
    <lineage>
        <taxon>Eukaryota</taxon>
        <taxon>Viridiplantae</taxon>
        <taxon>Streptophyta</taxon>
        <taxon>Embryophyta</taxon>
        <taxon>Bryophyta</taxon>
        <taxon>Bryophytina</taxon>
        <taxon>Bryopsida</taxon>
        <taxon>Funariidae</taxon>
        <taxon>Funariales</taxon>
        <taxon>Funariaceae</taxon>
        <taxon>Physcomitrium</taxon>
    </lineage>
</organism>
<reference evidence="3 4" key="1">
    <citation type="journal article" date="2008" name="Science">
        <title>The Physcomitrella genome reveals evolutionary insights into the conquest of land by plants.</title>
        <authorList>
            <person name="Rensing S."/>
            <person name="Lang D."/>
            <person name="Zimmer A."/>
            <person name="Terry A."/>
            <person name="Salamov A."/>
            <person name="Shapiro H."/>
            <person name="Nishiyama T."/>
            <person name="Perroud P.-F."/>
            <person name="Lindquist E."/>
            <person name="Kamisugi Y."/>
            <person name="Tanahashi T."/>
            <person name="Sakakibara K."/>
            <person name="Fujita T."/>
            <person name="Oishi K."/>
            <person name="Shin-I T."/>
            <person name="Kuroki Y."/>
            <person name="Toyoda A."/>
            <person name="Suzuki Y."/>
            <person name="Hashimoto A."/>
            <person name="Yamaguchi K."/>
            <person name="Sugano A."/>
            <person name="Kohara Y."/>
            <person name="Fujiyama A."/>
            <person name="Anterola A."/>
            <person name="Aoki S."/>
            <person name="Ashton N."/>
            <person name="Barbazuk W.B."/>
            <person name="Barker E."/>
            <person name="Bennetzen J."/>
            <person name="Bezanilla M."/>
            <person name="Blankenship R."/>
            <person name="Cho S.H."/>
            <person name="Dutcher S."/>
            <person name="Estelle M."/>
            <person name="Fawcett J.A."/>
            <person name="Gundlach H."/>
            <person name="Hanada K."/>
            <person name="Heyl A."/>
            <person name="Hicks K.A."/>
            <person name="Hugh J."/>
            <person name="Lohr M."/>
            <person name="Mayer K."/>
            <person name="Melkozernov A."/>
            <person name="Murata T."/>
            <person name="Nelson D."/>
            <person name="Pils B."/>
            <person name="Prigge M."/>
            <person name="Reiss B."/>
            <person name="Renner T."/>
            <person name="Rombauts S."/>
            <person name="Rushton P."/>
            <person name="Sanderfoot A."/>
            <person name="Schween G."/>
            <person name="Shiu S.-H."/>
            <person name="Stueber K."/>
            <person name="Theodoulou F.L."/>
            <person name="Tu H."/>
            <person name="Van de Peer Y."/>
            <person name="Verrier P.J."/>
            <person name="Waters E."/>
            <person name="Wood A."/>
            <person name="Yang L."/>
            <person name="Cove D."/>
            <person name="Cuming A."/>
            <person name="Hasebe M."/>
            <person name="Lucas S."/>
            <person name="Mishler D.B."/>
            <person name="Reski R."/>
            <person name="Grigoriev I."/>
            <person name="Quatrano R.S."/>
            <person name="Boore J.L."/>
        </authorList>
    </citation>
    <scope>NUCLEOTIDE SEQUENCE [LARGE SCALE GENOMIC DNA]</scope>
    <source>
        <strain evidence="3 4">cv. Gransden 2004</strain>
    </source>
</reference>
<keyword evidence="1" id="KW-0175">Coiled coil</keyword>
<dbReference type="EnsemblPlants" id="Pp3c22_13150V3.3">
    <property type="protein sequence ID" value="Pp3c22_13150V3.3"/>
    <property type="gene ID" value="Pp3c22_13150"/>
</dbReference>
<evidence type="ECO:0000256" key="2">
    <source>
        <dbReference type="SAM" id="Phobius"/>
    </source>
</evidence>
<reference evidence="3" key="3">
    <citation type="submission" date="2020-12" db="UniProtKB">
        <authorList>
            <consortium name="EnsemblPlants"/>
        </authorList>
    </citation>
    <scope>IDENTIFICATION</scope>
</reference>
<feature type="transmembrane region" description="Helical" evidence="2">
    <location>
        <begin position="847"/>
        <end position="876"/>
    </location>
</feature>
<dbReference type="EnsemblPlants" id="Pp3c22_13150V3.4">
    <property type="protein sequence ID" value="Pp3c22_13150V3.4"/>
    <property type="gene ID" value="Pp3c22_13150"/>
</dbReference>
<evidence type="ECO:0008006" key="5">
    <source>
        <dbReference type="Google" id="ProtNLM"/>
    </source>
</evidence>
<dbReference type="RefSeq" id="XP_024361328.1">
    <property type="nucleotide sequence ID" value="XM_024505560.2"/>
</dbReference>
<dbReference type="GO" id="GO:0005743">
    <property type="term" value="C:mitochondrial inner membrane"/>
    <property type="evidence" value="ECO:0007669"/>
    <property type="project" value="InterPro"/>
</dbReference>
<dbReference type="GeneID" id="112275308"/>
<evidence type="ECO:0000313" key="3">
    <source>
        <dbReference type="EnsemblPlants" id="Pp3c22_13150V3.4"/>
    </source>
</evidence>
<dbReference type="Gramene" id="Pp3c22_13150V3.3">
    <property type="protein sequence ID" value="Pp3c22_13150V3.3"/>
    <property type="gene ID" value="Pp3c22_13150"/>
</dbReference>
<name>A0A7I4CIX5_PHYPA</name>
<gene>
    <name evidence="3" type="primary">LOC112275308</name>
</gene>
<dbReference type="GO" id="GO:0005739">
    <property type="term" value="C:mitochondrion"/>
    <property type="evidence" value="ECO:0000318"/>
    <property type="project" value="GO_Central"/>
</dbReference>
<proteinExistence type="predicted"/>
<dbReference type="AlphaFoldDB" id="A0A7I4CIX5"/>
<feature type="coiled-coil region" evidence="1">
    <location>
        <begin position="733"/>
        <end position="760"/>
    </location>
</feature>
<keyword evidence="4" id="KW-1185">Reference proteome</keyword>
<dbReference type="Proteomes" id="UP000006727">
    <property type="component" value="Chromosome 22"/>
</dbReference>
<dbReference type="KEGG" id="ppp:112275308"/>
<evidence type="ECO:0000313" key="4">
    <source>
        <dbReference type="Proteomes" id="UP000006727"/>
    </source>
</evidence>
<evidence type="ECO:0000256" key="1">
    <source>
        <dbReference type="SAM" id="Coils"/>
    </source>
</evidence>
<reference evidence="3 4" key="2">
    <citation type="journal article" date="2018" name="Plant J.">
        <title>The Physcomitrella patens chromosome-scale assembly reveals moss genome structure and evolution.</title>
        <authorList>
            <person name="Lang D."/>
            <person name="Ullrich K.K."/>
            <person name="Murat F."/>
            <person name="Fuchs J."/>
            <person name="Jenkins J."/>
            <person name="Haas F.B."/>
            <person name="Piednoel M."/>
            <person name="Gundlach H."/>
            <person name="Van Bel M."/>
            <person name="Meyberg R."/>
            <person name="Vives C."/>
            <person name="Morata J."/>
            <person name="Symeonidi A."/>
            <person name="Hiss M."/>
            <person name="Muchero W."/>
            <person name="Kamisugi Y."/>
            <person name="Saleh O."/>
            <person name="Blanc G."/>
            <person name="Decker E.L."/>
            <person name="van Gessel N."/>
            <person name="Grimwood J."/>
            <person name="Hayes R.D."/>
            <person name="Graham S.W."/>
            <person name="Gunter L.E."/>
            <person name="McDaniel S.F."/>
            <person name="Hoernstein S.N.W."/>
            <person name="Larsson A."/>
            <person name="Li F.W."/>
            <person name="Perroud P.F."/>
            <person name="Phillips J."/>
            <person name="Ranjan P."/>
            <person name="Rokshar D.S."/>
            <person name="Rothfels C.J."/>
            <person name="Schneider L."/>
            <person name="Shu S."/>
            <person name="Stevenson D.W."/>
            <person name="Thummler F."/>
            <person name="Tillich M."/>
            <person name="Villarreal Aguilar J.C."/>
            <person name="Widiez T."/>
            <person name="Wong G.K."/>
            <person name="Wymore A."/>
            <person name="Zhang Y."/>
            <person name="Zimmer A.D."/>
            <person name="Quatrano R.S."/>
            <person name="Mayer K.F.X."/>
            <person name="Goodstein D."/>
            <person name="Casacuberta J.M."/>
            <person name="Vandepoele K."/>
            <person name="Reski R."/>
            <person name="Cuming A.C."/>
            <person name="Tuskan G.A."/>
            <person name="Maumus F."/>
            <person name="Salse J."/>
            <person name="Schmutz J."/>
            <person name="Rensing S.A."/>
        </authorList>
    </citation>
    <scope>NUCLEOTIDE SEQUENCE [LARGE SCALE GENOMIC DNA]</scope>
    <source>
        <strain evidence="3 4">cv. Gransden 2004</strain>
    </source>
</reference>
<dbReference type="PANTHER" id="PTHR14009:SF9">
    <property type="entry name" value="LETM1-LIKE PROTEIN"/>
    <property type="match status" value="1"/>
</dbReference>
<protein>
    <recommendedName>
        <fullName evidence="5">Letm1 RBD domain-containing protein</fullName>
    </recommendedName>
</protein>
<dbReference type="FunCoup" id="A0A7I4CIX5">
    <property type="interactions" value="1907"/>
</dbReference>
<keyword evidence="2" id="KW-0812">Transmembrane</keyword>
<dbReference type="PANTHER" id="PTHR14009">
    <property type="entry name" value="LEUCINE ZIPPER-EF-HAND CONTAINING TRANSMEMBRANE PROTEIN"/>
    <property type="match status" value="1"/>
</dbReference>
<sequence>MEKAVCAAVQAPAKAWCSSGNVVLREVRFCRFRKARRCVVGLRRVGHGLERRQLWIGAVEGAGSGCGYGHGQRRVRSVLVVAATSKSVEGMAVDERKGSRVEIGRSLEELTEGIGGDKEGRRLVQAMHETARVILAELEEQKLLTSTSWFPSKWFRMDNNAWMKSLSYQAAVHSLLQSVIDIAARGEGKDRSTHVFVQRRLLEISSPLEDSIRHELSSRDPAADDWLWLKQLPLATSNFVRILEGDNRFNITSTDDASKLSDESDVELLKLAISTTAALLLLGSAPVSNPIFSLVLLQRISHLMEKLQEFIPMNQVYRFCSDTGLKRQFLENFGSRAADDKKWRDAAEGEFWVYLVHQLLREALIREGVRLRLKSRDPIEVLEMDLAVFGFFAVLGRNTRAYLASKGVSDSEESVESLLRYMEGGSVLFYPQLATIPVYQLFIEVVCEEMDWLPFYPVTTAVINHGAHEENDKVKSEVGKVEKLLAIAVAAQVCSIWLKSFVEHNVWIRQPEGVRAATFLSKSQQRLEECNEVYELVKRSRKDDSLWNGVAEGGNMNGSIYQNLQERCAEEASTSGADRFGSDLEPLSTDGQLAVERKILHEVDQLLKTVDKEMQCVDIALSKLELLVKESEMTDSAESGRLRADLDKIRSLKQDVEVYKASLKSKAAAKEMRIVELEEMDNSRNNQVRNSGTTVDDTSLQFQRNREFSDVANKYDEKTVEATILDSKIVNTFERLMTELAELEARIQQSAAQSASLRSLSQEEWKRASVYDIATTTALARIDENVDLSDYGFFRKSIEKLKNASLDIWRGSCLLGTDVGTSLVLLRRKVLGQKLTSREKKILKRTVTDMASVVPIGILMLLPVTAVGHAAILAAIQKYAPGLIPSAYGPERLDVLRRLEQLRKMEPETPESADVSS</sequence>